<accession>A0ABY1A9E5</accession>
<protein>
    <submittedName>
        <fullName evidence="1">Uncharacterized protein</fullName>
    </submittedName>
</protein>
<evidence type="ECO:0000313" key="1">
    <source>
        <dbReference type="EMBL" id="SEM38705.1"/>
    </source>
</evidence>
<proteinExistence type="predicted"/>
<comment type="caution">
    <text evidence="1">The sequence shown here is derived from an EMBL/GenBank/DDBJ whole genome shotgun (WGS) entry which is preliminary data.</text>
</comment>
<name>A0ABY1A9E5_9LACO</name>
<organism evidence="1 2">
    <name type="scientific">Ligilactobacillus ruminis</name>
    <dbReference type="NCBI Taxonomy" id="1623"/>
    <lineage>
        <taxon>Bacteria</taxon>
        <taxon>Bacillati</taxon>
        <taxon>Bacillota</taxon>
        <taxon>Bacilli</taxon>
        <taxon>Lactobacillales</taxon>
        <taxon>Lactobacillaceae</taxon>
        <taxon>Ligilactobacillus</taxon>
    </lineage>
</organism>
<dbReference type="EMBL" id="FOCC01000002">
    <property type="protein sequence ID" value="SEM38705.1"/>
    <property type="molecule type" value="Genomic_DNA"/>
</dbReference>
<reference evidence="1 2" key="1">
    <citation type="submission" date="2016-10" db="EMBL/GenBank/DDBJ databases">
        <authorList>
            <person name="Varghese N."/>
            <person name="Submissions S."/>
        </authorList>
    </citation>
    <scope>NUCLEOTIDE SEQUENCE [LARGE SCALE GENOMIC DNA]</scope>
    <source>
        <strain evidence="1 2">WC1T17</strain>
    </source>
</reference>
<gene>
    <name evidence="1" type="ORF">SAMN05216431_10224</name>
</gene>
<sequence length="40" mass="4641">MKFKQLVAKFLLLLTYLAWVAGFITSFGEERESEGLFSLR</sequence>
<evidence type="ECO:0000313" key="2">
    <source>
        <dbReference type="Proteomes" id="UP000182089"/>
    </source>
</evidence>
<dbReference type="Proteomes" id="UP000182089">
    <property type="component" value="Unassembled WGS sequence"/>
</dbReference>